<evidence type="ECO:0000313" key="1">
    <source>
        <dbReference type="EMBL" id="KAF2428042.1"/>
    </source>
</evidence>
<comment type="caution">
    <text evidence="1">The sequence shown here is derived from an EMBL/GenBank/DDBJ whole genome shotgun (WGS) entry which is preliminary data.</text>
</comment>
<evidence type="ECO:0000313" key="2">
    <source>
        <dbReference type="Proteomes" id="UP000800235"/>
    </source>
</evidence>
<accession>A0A9P4NNC1</accession>
<sequence length="74" mass="8477">MFWLLWSSYGNSTLVCLSWATTTIGLRSLLKVHIEQIKFMWWHIGLLRRVGCIELEGHLFKGHFVGGSFPDVGV</sequence>
<reference evidence="1" key="1">
    <citation type="journal article" date="2020" name="Stud. Mycol.">
        <title>101 Dothideomycetes genomes: a test case for predicting lifestyles and emergence of pathogens.</title>
        <authorList>
            <person name="Haridas S."/>
            <person name="Albert R."/>
            <person name="Binder M."/>
            <person name="Bloem J."/>
            <person name="Labutti K."/>
            <person name="Salamov A."/>
            <person name="Andreopoulos B."/>
            <person name="Baker S."/>
            <person name="Barry K."/>
            <person name="Bills G."/>
            <person name="Bluhm B."/>
            <person name="Cannon C."/>
            <person name="Castanera R."/>
            <person name="Culley D."/>
            <person name="Daum C."/>
            <person name="Ezra D."/>
            <person name="Gonzalez J."/>
            <person name="Henrissat B."/>
            <person name="Kuo A."/>
            <person name="Liang C."/>
            <person name="Lipzen A."/>
            <person name="Lutzoni F."/>
            <person name="Magnuson J."/>
            <person name="Mondo S."/>
            <person name="Nolan M."/>
            <person name="Ohm R."/>
            <person name="Pangilinan J."/>
            <person name="Park H.-J."/>
            <person name="Ramirez L."/>
            <person name="Alfaro M."/>
            <person name="Sun H."/>
            <person name="Tritt A."/>
            <person name="Yoshinaga Y."/>
            <person name="Zwiers L.-H."/>
            <person name="Turgeon B."/>
            <person name="Goodwin S."/>
            <person name="Spatafora J."/>
            <person name="Crous P."/>
            <person name="Grigoriev I."/>
        </authorList>
    </citation>
    <scope>NUCLEOTIDE SEQUENCE</scope>
    <source>
        <strain evidence="1">CBS 130266</strain>
    </source>
</reference>
<proteinExistence type="predicted"/>
<name>A0A9P4NNC1_9PEZI</name>
<protein>
    <submittedName>
        <fullName evidence="1">Uncharacterized protein</fullName>
    </submittedName>
</protein>
<dbReference type="Proteomes" id="UP000800235">
    <property type="component" value="Unassembled WGS sequence"/>
</dbReference>
<dbReference type="AlphaFoldDB" id="A0A9P4NNC1"/>
<organism evidence="1 2">
    <name type="scientific">Tothia fuscella</name>
    <dbReference type="NCBI Taxonomy" id="1048955"/>
    <lineage>
        <taxon>Eukaryota</taxon>
        <taxon>Fungi</taxon>
        <taxon>Dikarya</taxon>
        <taxon>Ascomycota</taxon>
        <taxon>Pezizomycotina</taxon>
        <taxon>Dothideomycetes</taxon>
        <taxon>Pleosporomycetidae</taxon>
        <taxon>Venturiales</taxon>
        <taxon>Cylindrosympodiaceae</taxon>
        <taxon>Tothia</taxon>
    </lineage>
</organism>
<keyword evidence="2" id="KW-1185">Reference proteome</keyword>
<dbReference type="EMBL" id="MU007056">
    <property type="protein sequence ID" value="KAF2428042.1"/>
    <property type="molecule type" value="Genomic_DNA"/>
</dbReference>
<gene>
    <name evidence="1" type="ORF">EJ08DRAFT_651132</name>
</gene>